<proteinExistence type="predicted"/>
<feature type="compositionally biased region" description="Polar residues" evidence="1">
    <location>
        <begin position="7"/>
        <end position="16"/>
    </location>
</feature>
<organism evidence="2 3">
    <name type="scientific">Strigamia maritima</name>
    <name type="common">European centipede</name>
    <name type="synonym">Geophilus maritimus</name>
    <dbReference type="NCBI Taxonomy" id="126957"/>
    <lineage>
        <taxon>Eukaryota</taxon>
        <taxon>Metazoa</taxon>
        <taxon>Ecdysozoa</taxon>
        <taxon>Arthropoda</taxon>
        <taxon>Myriapoda</taxon>
        <taxon>Chilopoda</taxon>
        <taxon>Pleurostigmophora</taxon>
        <taxon>Geophilomorpha</taxon>
        <taxon>Linotaeniidae</taxon>
        <taxon>Strigamia</taxon>
    </lineage>
</organism>
<dbReference type="AlphaFoldDB" id="T1ILE4"/>
<dbReference type="EMBL" id="JH430800">
    <property type="status" value="NOT_ANNOTATED_CDS"/>
    <property type="molecule type" value="Genomic_DNA"/>
</dbReference>
<sequence length="138" mass="15433">MRVRTGQEGNRGNNDFITPKPIASVPTQVLPKVIPKVEQPKVMECWERRAKQRPMTGSHPGRYYATLSFKGQTFRSTKAVIKNCEDNNIDYSLESVKDSFKYNNPYVGSWDVSKVANKGRADNSPTDSPDESGSTTCT</sequence>
<dbReference type="Proteomes" id="UP000014500">
    <property type="component" value="Unassembled WGS sequence"/>
</dbReference>
<feature type="region of interest" description="Disordered" evidence="1">
    <location>
        <begin position="116"/>
        <end position="138"/>
    </location>
</feature>
<name>T1ILE4_STRMM</name>
<evidence type="ECO:0000313" key="2">
    <source>
        <dbReference type="EnsemblMetazoa" id="SMAR001768-PA"/>
    </source>
</evidence>
<dbReference type="EnsemblMetazoa" id="SMAR001768-RA">
    <property type="protein sequence ID" value="SMAR001768-PA"/>
    <property type="gene ID" value="SMAR001768"/>
</dbReference>
<dbReference type="PhylomeDB" id="T1ILE4"/>
<protein>
    <submittedName>
        <fullName evidence="2">Uncharacterized protein</fullName>
    </submittedName>
</protein>
<dbReference type="Gene3D" id="3.30.890.10">
    <property type="entry name" value="Methyl-cpg-binding Protein 2, Chain A"/>
    <property type="match status" value="1"/>
</dbReference>
<evidence type="ECO:0000256" key="1">
    <source>
        <dbReference type="SAM" id="MobiDB-lite"/>
    </source>
</evidence>
<reference evidence="3" key="1">
    <citation type="submission" date="2011-05" db="EMBL/GenBank/DDBJ databases">
        <authorList>
            <person name="Richards S.R."/>
            <person name="Qu J."/>
            <person name="Jiang H."/>
            <person name="Jhangiani S.N."/>
            <person name="Agravi P."/>
            <person name="Goodspeed R."/>
            <person name="Gross S."/>
            <person name="Mandapat C."/>
            <person name="Jackson L."/>
            <person name="Mathew T."/>
            <person name="Pu L."/>
            <person name="Thornton R."/>
            <person name="Saada N."/>
            <person name="Wilczek-Boney K.B."/>
            <person name="Lee S."/>
            <person name="Kovar C."/>
            <person name="Wu Y."/>
            <person name="Scherer S.E."/>
            <person name="Worley K.C."/>
            <person name="Muzny D.M."/>
            <person name="Gibbs R."/>
        </authorList>
    </citation>
    <scope>NUCLEOTIDE SEQUENCE</scope>
    <source>
        <strain evidence="3">Brora</strain>
    </source>
</reference>
<accession>T1ILE4</accession>
<reference evidence="2" key="2">
    <citation type="submission" date="2015-02" db="UniProtKB">
        <authorList>
            <consortium name="EnsemblMetazoa"/>
        </authorList>
    </citation>
    <scope>IDENTIFICATION</scope>
</reference>
<feature type="compositionally biased region" description="Polar residues" evidence="1">
    <location>
        <begin position="123"/>
        <end position="138"/>
    </location>
</feature>
<keyword evidence="3" id="KW-1185">Reference proteome</keyword>
<dbReference type="HOGENOM" id="CLU_1860315_0_0_1"/>
<feature type="region of interest" description="Disordered" evidence="1">
    <location>
        <begin position="1"/>
        <end position="20"/>
    </location>
</feature>
<evidence type="ECO:0000313" key="3">
    <source>
        <dbReference type="Proteomes" id="UP000014500"/>
    </source>
</evidence>